<keyword evidence="2" id="KW-0472">Membrane</keyword>
<evidence type="ECO:0000313" key="4">
    <source>
        <dbReference type="Proteomes" id="UP000434101"/>
    </source>
</evidence>
<keyword evidence="2" id="KW-1133">Transmembrane helix</keyword>
<feature type="region of interest" description="Disordered" evidence="1">
    <location>
        <begin position="139"/>
        <end position="166"/>
    </location>
</feature>
<dbReference type="EMBL" id="WUYX01000069">
    <property type="protein sequence ID" value="MXV63997.1"/>
    <property type="molecule type" value="Genomic_DNA"/>
</dbReference>
<sequence length="166" mass="17694">MIRSDHTTDRGVSIALTHVLTIGITTILIAMLLVSGSTMLDSQTERSAQTSLETVGERLAGDIDNVDRIAAAEDDTVTLTADHPRSVANSGYTVELLEEDDCDQGPLLDGQTDCVRLSAHDVDVTVYVPVTLDADVADDENSVTGGSVEISYDSEDGEIQLTEANR</sequence>
<keyword evidence="2" id="KW-0812">Transmembrane</keyword>
<proteinExistence type="predicted"/>
<dbReference type="RefSeq" id="WP_160066903.1">
    <property type="nucleotide sequence ID" value="NZ_WUYX01000069.1"/>
</dbReference>
<dbReference type="InterPro" id="IPR055690">
    <property type="entry name" value="DUF7266"/>
</dbReference>
<feature type="transmembrane region" description="Helical" evidence="2">
    <location>
        <begin position="12"/>
        <end position="34"/>
    </location>
</feature>
<reference evidence="3 4" key="1">
    <citation type="submission" date="2020-01" db="EMBL/GenBank/DDBJ databases">
        <title>Natronorubrum sp. JWXQ-INN 674 isolated from Inner Mongolia Autonomous Region of China.</title>
        <authorList>
            <person name="Xue Q."/>
        </authorList>
    </citation>
    <scope>NUCLEOTIDE SEQUENCE [LARGE SCALE GENOMIC DNA]</scope>
    <source>
        <strain evidence="3 4">JWXQ-INN-674</strain>
    </source>
</reference>
<dbReference type="OrthoDB" id="226715at2157"/>
<keyword evidence="4" id="KW-1185">Reference proteome</keyword>
<dbReference type="Proteomes" id="UP000434101">
    <property type="component" value="Unassembled WGS sequence"/>
</dbReference>
<evidence type="ECO:0008006" key="5">
    <source>
        <dbReference type="Google" id="ProtNLM"/>
    </source>
</evidence>
<dbReference type="Pfam" id="PF23928">
    <property type="entry name" value="DUF7266"/>
    <property type="match status" value="1"/>
</dbReference>
<accession>A0A6B0VSH1</accession>
<protein>
    <recommendedName>
        <fullName evidence="5">Flagellin</fullName>
    </recommendedName>
</protein>
<dbReference type="AlphaFoldDB" id="A0A6B0VSH1"/>
<organism evidence="3 4">
    <name type="scientific">Natronorubrum halalkaliphilum</name>
    <dbReference type="NCBI Taxonomy" id="2691917"/>
    <lineage>
        <taxon>Archaea</taxon>
        <taxon>Methanobacteriati</taxon>
        <taxon>Methanobacteriota</taxon>
        <taxon>Stenosarchaea group</taxon>
        <taxon>Halobacteria</taxon>
        <taxon>Halobacteriales</taxon>
        <taxon>Natrialbaceae</taxon>
        <taxon>Natronorubrum</taxon>
    </lineage>
</organism>
<evidence type="ECO:0000256" key="1">
    <source>
        <dbReference type="SAM" id="MobiDB-lite"/>
    </source>
</evidence>
<gene>
    <name evidence="3" type="ORF">GS429_18400</name>
</gene>
<evidence type="ECO:0000256" key="2">
    <source>
        <dbReference type="SAM" id="Phobius"/>
    </source>
</evidence>
<evidence type="ECO:0000313" key="3">
    <source>
        <dbReference type="EMBL" id="MXV63997.1"/>
    </source>
</evidence>
<comment type="caution">
    <text evidence="3">The sequence shown here is derived from an EMBL/GenBank/DDBJ whole genome shotgun (WGS) entry which is preliminary data.</text>
</comment>
<name>A0A6B0VSH1_9EURY</name>